<reference evidence="2" key="1">
    <citation type="submission" date="2015-11" db="EMBL/GenBank/DDBJ databases">
        <title>De novo transcriptome assembly of four potential Pierce s Disease insect vectors from Arizona vineyards.</title>
        <authorList>
            <person name="Tassone E.E."/>
        </authorList>
    </citation>
    <scope>NUCLEOTIDE SEQUENCE</scope>
</reference>
<dbReference type="EMBL" id="GECZ01023363">
    <property type="protein sequence ID" value="JAS46406.1"/>
    <property type="molecule type" value="Transcribed_RNA"/>
</dbReference>
<protein>
    <recommendedName>
        <fullName evidence="1">RAP domain-containing protein</fullName>
    </recommendedName>
</protein>
<dbReference type="SMART" id="SM00952">
    <property type="entry name" value="RAP"/>
    <property type="match status" value="1"/>
</dbReference>
<dbReference type="InterPro" id="IPR013584">
    <property type="entry name" value="RAP"/>
</dbReference>
<accession>A0A1B6F893</accession>
<evidence type="ECO:0000313" key="2">
    <source>
        <dbReference type="EMBL" id="JAS46406.1"/>
    </source>
</evidence>
<evidence type="ECO:0000259" key="1">
    <source>
        <dbReference type="PROSITE" id="PS51286"/>
    </source>
</evidence>
<organism evidence="2">
    <name type="scientific">Cuerna arida</name>
    <dbReference type="NCBI Taxonomy" id="1464854"/>
    <lineage>
        <taxon>Eukaryota</taxon>
        <taxon>Metazoa</taxon>
        <taxon>Ecdysozoa</taxon>
        <taxon>Arthropoda</taxon>
        <taxon>Hexapoda</taxon>
        <taxon>Insecta</taxon>
        <taxon>Pterygota</taxon>
        <taxon>Neoptera</taxon>
        <taxon>Paraneoptera</taxon>
        <taxon>Hemiptera</taxon>
        <taxon>Auchenorrhyncha</taxon>
        <taxon>Membracoidea</taxon>
        <taxon>Cicadellidae</taxon>
        <taxon>Cicadellinae</taxon>
        <taxon>Proconiini</taxon>
        <taxon>Cuerna</taxon>
    </lineage>
</organism>
<gene>
    <name evidence="2" type="ORF">g.26454</name>
</gene>
<feature type="domain" description="RAP" evidence="1">
    <location>
        <begin position="620"/>
        <end position="675"/>
    </location>
</feature>
<name>A0A1B6F893_9HEMI</name>
<dbReference type="AlphaFoldDB" id="A0A1B6F893"/>
<proteinExistence type="predicted"/>
<sequence length="681" mass="80051">MLCTKLNARPFISPVAFLKRNYKKCLHQYEHNLNCCLFKPCKLYKQKEQYLCRSFSSTHFISSIKSEIIPSDQSENKNENFSKQFVESESELHHQVLENLSAYSGTIFKLDTNFIERYTITDKEFENIVGVADWKNKSAYNVVVSFISLAVYSSSKLKVTVDDERFDKLVSEFVQKCSQFTEDQLIDSLVAVQFWPLSEHVKTHNYLQIWKALDHVCHDRYLDWTVDKMLFMMDLWYNIKLIRLSSFVYKGLNKISRKCDDLNHHQMIQTLFYMSCTRKLHPAISLREYEHFIQKHITQLSVEEIAIFSVAFFKTKTPILNTKILLYIMQRVIEEMDTIPEITLTGINKALRLSHKPEIAFTTNDYVKKLSESKLRSVNLINAIHALHISTKIQFYNEEPITILAEKFCSDPSVARLKDMERIVFILSLYNFIPSTTPDILDIIVEELDKPQHMEAAENHQLTMLSLVYFLTLLRKYPEKHIQHLLSDKTLQKSYQNKFMINVQALQIDYNRVLEGPPGSDYLLPQTLREYLARRYSLFLPDEKHNLNQYDMMMKEVTDLTTELLGGEKYTLITYPLPHFHRADILFRLDDNGQSVPIPQELRTRPHFNGVLRTEESGWHCVMVGGRNMYMYNVPKLVGEQQAKLRQLRLLGYTPIVIPSFNWQGEKNKKDYLRLKLFTKQ</sequence>
<dbReference type="PROSITE" id="PS51286">
    <property type="entry name" value="RAP"/>
    <property type="match status" value="1"/>
</dbReference>